<dbReference type="Pfam" id="PF14088">
    <property type="entry name" value="DUF4268"/>
    <property type="match status" value="1"/>
</dbReference>
<dbReference type="Gene3D" id="3.40.1350.10">
    <property type="match status" value="1"/>
</dbReference>
<protein>
    <submittedName>
        <fullName evidence="2">Endonuclease NucS</fullName>
    </submittedName>
</protein>
<dbReference type="GO" id="GO:0003676">
    <property type="term" value="F:nucleic acid binding"/>
    <property type="evidence" value="ECO:0007669"/>
    <property type="project" value="InterPro"/>
</dbReference>
<evidence type="ECO:0000259" key="1">
    <source>
        <dbReference type="Pfam" id="PF14088"/>
    </source>
</evidence>
<evidence type="ECO:0000313" key="3">
    <source>
        <dbReference type="Proteomes" id="UP000318384"/>
    </source>
</evidence>
<dbReference type="InterPro" id="IPR025364">
    <property type="entry name" value="DUF4268"/>
</dbReference>
<feature type="domain" description="DUF4268" evidence="1">
    <location>
        <begin position="223"/>
        <end position="360"/>
    </location>
</feature>
<gene>
    <name evidence="2" type="primary">nucS</name>
    <name evidence="2" type="ORF">V202x_24110</name>
</gene>
<organism evidence="2 3">
    <name type="scientific">Gimesia aquarii</name>
    <dbReference type="NCBI Taxonomy" id="2527964"/>
    <lineage>
        <taxon>Bacteria</taxon>
        <taxon>Pseudomonadati</taxon>
        <taxon>Planctomycetota</taxon>
        <taxon>Planctomycetia</taxon>
        <taxon>Planctomycetales</taxon>
        <taxon>Planctomycetaceae</taxon>
        <taxon>Gimesia</taxon>
    </lineage>
</organism>
<dbReference type="GO" id="GO:0004519">
    <property type="term" value="F:endonuclease activity"/>
    <property type="evidence" value="ECO:0007669"/>
    <property type="project" value="UniProtKB-KW"/>
</dbReference>
<evidence type="ECO:0000313" key="2">
    <source>
        <dbReference type="EMBL" id="QDU09040.1"/>
    </source>
</evidence>
<dbReference type="RefSeq" id="WP_145174630.1">
    <property type="nucleotide sequence ID" value="NZ_CP037422.1"/>
</dbReference>
<keyword evidence="3" id="KW-1185">Reference proteome</keyword>
<dbReference type="Proteomes" id="UP000318384">
    <property type="component" value="Chromosome"/>
</dbReference>
<dbReference type="EMBL" id="CP037422">
    <property type="protein sequence ID" value="QDU09040.1"/>
    <property type="molecule type" value="Genomic_DNA"/>
</dbReference>
<keyword evidence="2" id="KW-0378">Hydrolase</keyword>
<dbReference type="OrthoDB" id="570199at2"/>
<name>A0A517WUU5_9PLAN</name>
<proteinExistence type="predicted"/>
<reference evidence="2 3" key="1">
    <citation type="submission" date="2019-03" db="EMBL/GenBank/DDBJ databases">
        <title>Deep-cultivation of Planctomycetes and their phenomic and genomic characterization uncovers novel biology.</title>
        <authorList>
            <person name="Wiegand S."/>
            <person name="Jogler M."/>
            <person name="Boedeker C."/>
            <person name="Pinto D."/>
            <person name="Vollmers J."/>
            <person name="Rivas-Marin E."/>
            <person name="Kohn T."/>
            <person name="Peeters S.H."/>
            <person name="Heuer A."/>
            <person name="Rast P."/>
            <person name="Oberbeckmann S."/>
            <person name="Bunk B."/>
            <person name="Jeske O."/>
            <person name="Meyerdierks A."/>
            <person name="Storesund J.E."/>
            <person name="Kallscheuer N."/>
            <person name="Luecker S."/>
            <person name="Lage O.M."/>
            <person name="Pohl T."/>
            <person name="Merkel B.J."/>
            <person name="Hornburger P."/>
            <person name="Mueller R.-W."/>
            <person name="Bruemmer F."/>
            <person name="Labrenz M."/>
            <person name="Spormann A.M."/>
            <person name="Op den Camp H."/>
            <person name="Overmann J."/>
            <person name="Amann R."/>
            <person name="Jetten M.S.M."/>
            <person name="Mascher T."/>
            <person name="Medema M.H."/>
            <person name="Devos D.P."/>
            <person name="Kaster A.-K."/>
            <person name="Ovreas L."/>
            <person name="Rohde M."/>
            <person name="Galperin M.Y."/>
            <person name="Jogler C."/>
        </authorList>
    </citation>
    <scope>NUCLEOTIDE SEQUENCE [LARGE SCALE GENOMIC DNA]</scope>
    <source>
        <strain evidence="2 3">V202</strain>
    </source>
</reference>
<dbReference type="AlphaFoldDB" id="A0A517WUU5"/>
<accession>A0A517WUU5</accession>
<sequence length="368" mass="42476">MAIYEITADSLQELTETSYAKVGVKERHDLQRLLRIQVDVISPDTLVIAEEFGEWTEGSRRIDLLGVDKAANLVVIELKRTEDGGHMELQAIRYAAMVSAMTFDRAVEVFSGYLKKIGKESDAHEALLEHLDWSEPDEDRFAQDVRIILASAEFSKELTTAVLWLNDRDLDIRCMRMKPYRYGEKILVDVQQIVPLPEASTYTVQIREKERQERKDRAERYTIRKRFWTRLLEYAHSKTDLHANIAPTDRYEIGTGAGMAGLRYHYKITQHTSFIDLYIDRGVGSQNENKQIFDALFSHKEQIESVVGEPVDWRRLDNNRASRIKLEIEGGYRDDETEWPQTIEKLVDAMIQFDKALSPYVAQLKSGG</sequence>
<keyword evidence="2" id="KW-0540">Nuclease</keyword>
<keyword evidence="2" id="KW-0255">Endonuclease</keyword>
<dbReference type="InterPro" id="IPR011856">
    <property type="entry name" value="tRNA_endonuc-like_dom_sf"/>
</dbReference>